<evidence type="ECO:0000313" key="2">
    <source>
        <dbReference type="Proteomes" id="UP001246858"/>
    </source>
</evidence>
<protein>
    <submittedName>
        <fullName evidence="1">Uncharacterized protein</fullName>
    </submittedName>
</protein>
<gene>
    <name evidence="1" type="ORF">J2X78_003354</name>
</gene>
<evidence type="ECO:0000313" key="1">
    <source>
        <dbReference type="EMBL" id="MDR6784780.1"/>
    </source>
</evidence>
<reference evidence="1" key="1">
    <citation type="submission" date="2023-07" db="EMBL/GenBank/DDBJ databases">
        <title>Sorghum-associated microbial communities from plants grown in Nebraska, USA.</title>
        <authorList>
            <person name="Schachtman D."/>
        </authorList>
    </citation>
    <scope>NUCLEOTIDE SEQUENCE</scope>
    <source>
        <strain evidence="1">2697</strain>
    </source>
</reference>
<organism evidence="1 2">
    <name type="scientific">Pedobacter africanus</name>
    <dbReference type="NCBI Taxonomy" id="151894"/>
    <lineage>
        <taxon>Bacteria</taxon>
        <taxon>Pseudomonadati</taxon>
        <taxon>Bacteroidota</taxon>
        <taxon>Sphingobacteriia</taxon>
        <taxon>Sphingobacteriales</taxon>
        <taxon>Sphingobacteriaceae</taxon>
        <taxon>Pedobacter</taxon>
    </lineage>
</organism>
<dbReference type="EMBL" id="JAVDTF010000003">
    <property type="protein sequence ID" value="MDR6784780.1"/>
    <property type="molecule type" value="Genomic_DNA"/>
</dbReference>
<proteinExistence type="predicted"/>
<sequence length="223" mass="23085">MKKLLLSLMIVGAGIAASAQSPVKFGIKAGANFAKVSSDGEEMGDVKLNPSFYVGGTVDFAVSEIFSVQPGLLLSGKGMKLEGTEDFSDGDVSGKVTATAKRNLMYIEIPVNAVFSFPAGNGKVFLGAGPYYGIAVSGKDKAKISGNIDGQKISSSTDSDVEFGKDGDVKRGDFGVNFLGGYQLGNGFNIHAGYGLGLGNIAQDSDDIKVNNRVLSVGLGFSF</sequence>
<keyword evidence="2" id="KW-1185">Reference proteome</keyword>
<dbReference type="Proteomes" id="UP001246858">
    <property type="component" value="Unassembled WGS sequence"/>
</dbReference>
<name>A0ACC6KZI5_9SPHI</name>
<accession>A0ACC6KZI5</accession>
<comment type="caution">
    <text evidence="1">The sequence shown here is derived from an EMBL/GenBank/DDBJ whole genome shotgun (WGS) entry which is preliminary data.</text>
</comment>